<dbReference type="PATRIC" id="fig|1280954.3.peg.3148"/>
<comment type="caution">
    <text evidence="3">The sequence shown here is derived from an EMBL/GenBank/DDBJ whole genome shotgun (WGS) entry which is preliminary data.</text>
</comment>
<dbReference type="InterPro" id="IPR003423">
    <property type="entry name" value="OMP_efflux"/>
</dbReference>
<dbReference type="InterPro" id="IPR010131">
    <property type="entry name" value="MdtP/NodT-like"/>
</dbReference>
<keyword evidence="2" id="KW-0472">Membrane</keyword>
<evidence type="ECO:0000313" key="4">
    <source>
        <dbReference type="Proteomes" id="UP000027100"/>
    </source>
</evidence>
<organism evidence="3 4">
    <name type="scientific">Hyphomonas polymorpha PS728</name>
    <dbReference type="NCBI Taxonomy" id="1280954"/>
    <lineage>
        <taxon>Bacteria</taxon>
        <taxon>Pseudomonadati</taxon>
        <taxon>Pseudomonadota</taxon>
        <taxon>Alphaproteobacteria</taxon>
        <taxon>Hyphomonadales</taxon>
        <taxon>Hyphomonadaceae</taxon>
        <taxon>Hyphomonas</taxon>
    </lineage>
</organism>
<dbReference type="STRING" id="1280954.HPO_15573"/>
<dbReference type="RefSeq" id="WP_035600758.1">
    <property type="nucleotide sequence ID" value="NZ_ARYM01000021.1"/>
</dbReference>
<feature type="signal peptide" evidence="2">
    <location>
        <begin position="1"/>
        <end position="22"/>
    </location>
</feature>
<dbReference type="Pfam" id="PF02321">
    <property type="entry name" value="OEP"/>
    <property type="match status" value="2"/>
</dbReference>
<dbReference type="EMBL" id="ARYM01000021">
    <property type="protein sequence ID" value="KCZ97356.1"/>
    <property type="molecule type" value="Genomic_DNA"/>
</dbReference>
<proteinExistence type="inferred from homology"/>
<name>A0A062V5U7_9PROT</name>
<dbReference type="Proteomes" id="UP000027100">
    <property type="component" value="Unassembled WGS sequence"/>
</dbReference>
<comment type="subcellular location">
    <subcellularLocation>
        <location evidence="2">Cell membrane</location>
        <topology evidence="2">Lipid-anchor</topology>
    </subcellularLocation>
</comment>
<keyword evidence="2" id="KW-0812">Transmembrane</keyword>
<comment type="similarity">
    <text evidence="1 2">Belongs to the outer membrane factor (OMF) (TC 1.B.17) family.</text>
</comment>
<dbReference type="Gene3D" id="2.20.200.10">
    <property type="entry name" value="Outer membrane efflux proteins (OEP)"/>
    <property type="match status" value="1"/>
</dbReference>
<evidence type="ECO:0000313" key="3">
    <source>
        <dbReference type="EMBL" id="KCZ97356.1"/>
    </source>
</evidence>
<dbReference type="SUPFAM" id="SSF56954">
    <property type="entry name" value="Outer membrane efflux proteins (OEP)"/>
    <property type="match status" value="1"/>
</dbReference>
<dbReference type="eggNOG" id="COG1538">
    <property type="taxonomic scope" value="Bacteria"/>
</dbReference>
<keyword evidence="2 3" id="KW-0449">Lipoprotein</keyword>
<sequence length="477" mass="49939">MVPRYARLSGAAALALIMAGCASVPERPVAEAPPAAGDAFRAGASAEAVSADWWTGFNDPVLAGLVDASLEASPALRAADFSVAEAEAALRLALLGASPTASSRAGITAARPTGSTADRINVSATGTLAASWEFDAFGRIAALVEAARFDTAASRELRRDIAVTLASETALAYINLRGAEARLEVGRRNAETQMEGLELVRTLVDNGRATQLDLEQAETQYRTTLASLPVYEADREAAISRLAALTAAPASAADPLVQQLAATPGLIPSLSAPLSAGTPEELLRRRPDIRIAEAQIGAALALGDAARADLFPRITLNANLLGLVRNTGVALSDESIGFDFGPAISWAGPDLRGVYAGIDVADARTGRVIANYQSTVLDALADAETALTNLASETRRTTDLEAALASARRAHDLARLRYQEGLDSYLNVLDAQRSLLDAEDRLAVNRAETARRAVRAYRSLGGIWTDEELAAFRAGLG</sequence>
<reference evidence="3 4" key="1">
    <citation type="journal article" date="2014" name="Antonie Van Leeuwenhoek">
        <title>Hyphomonas beringensis sp. nov. and Hyphomonas chukchiensis sp. nov., isolated from surface seawater of the Bering Sea and Chukchi Sea.</title>
        <authorList>
            <person name="Li C."/>
            <person name="Lai Q."/>
            <person name="Li G."/>
            <person name="Dong C."/>
            <person name="Wang J."/>
            <person name="Liao Y."/>
            <person name="Shao Z."/>
        </authorList>
    </citation>
    <scope>NUCLEOTIDE SEQUENCE [LARGE SCALE GENOMIC DNA]</scope>
    <source>
        <strain evidence="3 4">PS728</strain>
    </source>
</reference>
<keyword evidence="2" id="KW-1134">Transmembrane beta strand</keyword>
<evidence type="ECO:0000256" key="1">
    <source>
        <dbReference type="ARBA" id="ARBA00007613"/>
    </source>
</evidence>
<feature type="chain" id="PRO_5001432067" evidence="2">
    <location>
        <begin position="23"/>
        <end position="477"/>
    </location>
</feature>
<dbReference type="NCBIfam" id="TIGR01845">
    <property type="entry name" value="outer_NodT"/>
    <property type="match status" value="1"/>
</dbReference>
<keyword evidence="2" id="KW-0732">Signal</keyword>
<dbReference type="PROSITE" id="PS51257">
    <property type="entry name" value="PROKAR_LIPOPROTEIN"/>
    <property type="match status" value="1"/>
</dbReference>
<evidence type="ECO:0000256" key="2">
    <source>
        <dbReference type="RuleBase" id="RU362097"/>
    </source>
</evidence>
<dbReference type="PANTHER" id="PTHR30203:SF32">
    <property type="entry name" value="CATION EFFLUX SYSTEM PROTEIN CUSC"/>
    <property type="match status" value="1"/>
</dbReference>
<dbReference type="Gene3D" id="1.20.1600.10">
    <property type="entry name" value="Outer membrane efflux proteins (OEP)"/>
    <property type="match status" value="1"/>
</dbReference>
<dbReference type="OrthoDB" id="7181739at2"/>
<dbReference type="GO" id="GO:0015562">
    <property type="term" value="F:efflux transmembrane transporter activity"/>
    <property type="evidence" value="ECO:0007669"/>
    <property type="project" value="InterPro"/>
</dbReference>
<dbReference type="GO" id="GO:0005886">
    <property type="term" value="C:plasma membrane"/>
    <property type="evidence" value="ECO:0007669"/>
    <property type="project" value="UniProtKB-SubCell"/>
</dbReference>
<protein>
    <submittedName>
        <fullName evidence="3">RND efflux system outer membrane lipoprotein</fullName>
    </submittedName>
</protein>
<dbReference type="AlphaFoldDB" id="A0A062V5U7"/>
<dbReference type="PANTHER" id="PTHR30203">
    <property type="entry name" value="OUTER MEMBRANE CATION EFFLUX PROTEIN"/>
    <property type="match status" value="1"/>
</dbReference>
<keyword evidence="2" id="KW-0564">Palmitate</keyword>
<gene>
    <name evidence="3" type="ORF">HPO_15573</name>
</gene>
<accession>A0A062V5U7</accession>
<keyword evidence="4" id="KW-1185">Reference proteome</keyword>